<evidence type="ECO:0000259" key="12">
    <source>
        <dbReference type="PROSITE" id="PS50928"/>
    </source>
</evidence>
<evidence type="ECO:0000313" key="14">
    <source>
        <dbReference type="Proteomes" id="UP000264002"/>
    </source>
</evidence>
<dbReference type="Gene3D" id="1.10.3720.10">
    <property type="entry name" value="MetI-like"/>
    <property type="match status" value="1"/>
</dbReference>
<dbReference type="PANTHER" id="PTHR32243:SF50">
    <property type="entry name" value="MALTOSE_MALTODEXTRIN TRANSPORT SYSTEM PERMEASE PROTEIN MALG"/>
    <property type="match status" value="1"/>
</dbReference>
<dbReference type="RefSeq" id="WP_117329555.1">
    <property type="nucleotide sequence ID" value="NZ_QUWK01000003.1"/>
</dbReference>
<feature type="transmembrane region" description="Helical" evidence="11">
    <location>
        <begin position="116"/>
        <end position="135"/>
    </location>
</feature>
<keyword evidence="9 11" id="KW-0472">Membrane</keyword>
<feature type="transmembrane region" description="Helical" evidence="11">
    <location>
        <begin position="190"/>
        <end position="212"/>
    </location>
</feature>
<reference evidence="13 14" key="2">
    <citation type="submission" date="2018-09" db="EMBL/GenBank/DDBJ databases">
        <title>Genome of Sphaerochaeta halotolerans strain 4-11.</title>
        <authorList>
            <person name="Nazina T.N."/>
            <person name="Sokolova D.S."/>
        </authorList>
    </citation>
    <scope>NUCLEOTIDE SEQUENCE [LARGE SCALE GENOMIC DNA]</scope>
    <source>
        <strain evidence="13 14">4-11</strain>
    </source>
</reference>
<dbReference type="PROSITE" id="PS50928">
    <property type="entry name" value="ABC_TM1"/>
    <property type="match status" value="1"/>
</dbReference>
<reference evidence="14" key="1">
    <citation type="submission" date="2018-08" db="EMBL/GenBank/DDBJ databases">
        <authorList>
            <person name="Grouzdev D.S."/>
            <person name="Krutkina M.S."/>
        </authorList>
    </citation>
    <scope>NUCLEOTIDE SEQUENCE [LARGE SCALE GENOMIC DNA]</scope>
    <source>
        <strain evidence="14">4-11</strain>
    </source>
</reference>
<feature type="transmembrane region" description="Helical" evidence="11">
    <location>
        <begin position="82"/>
        <end position="104"/>
    </location>
</feature>
<feature type="transmembrane region" description="Helical" evidence="11">
    <location>
        <begin position="20"/>
        <end position="42"/>
    </location>
</feature>
<keyword evidence="7 11" id="KW-0812">Transmembrane</keyword>
<evidence type="ECO:0000313" key="13">
    <source>
        <dbReference type="EMBL" id="RFU95607.1"/>
    </source>
</evidence>
<keyword evidence="5" id="KW-1003">Cell membrane</keyword>
<gene>
    <name evidence="13" type="ORF">DYP60_03790</name>
</gene>
<dbReference type="Pfam" id="PF00528">
    <property type="entry name" value="BPD_transp_1"/>
    <property type="match status" value="1"/>
</dbReference>
<keyword evidence="14" id="KW-1185">Reference proteome</keyword>
<keyword evidence="6" id="KW-0762">Sugar transport</keyword>
<dbReference type="PANTHER" id="PTHR32243">
    <property type="entry name" value="MALTOSE TRANSPORT SYSTEM PERMEASE-RELATED"/>
    <property type="match status" value="1"/>
</dbReference>
<keyword evidence="4 11" id="KW-0813">Transport</keyword>
<evidence type="ECO:0000256" key="7">
    <source>
        <dbReference type="ARBA" id="ARBA00022692"/>
    </source>
</evidence>
<dbReference type="InterPro" id="IPR000515">
    <property type="entry name" value="MetI-like"/>
</dbReference>
<dbReference type="InterPro" id="IPR050901">
    <property type="entry name" value="BP-dep_ABC_trans_perm"/>
</dbReference>
<dbReference type="CDD" id="cd06261">
    <property type="entry name" value="TM_PBP2"/>
    <property type="match status" value="1"/>
</dbReference>
<evidence type="ECO:0000256" key="3">
    <source>
        <dbReference type="ARBA" id="ARBA00009047"/>
    </source>
</evidence>
<dbReference type="AlphaFoldDB" id="A0A372MII1"/>
<dbReference type="GO" id="GO:0005886">
    <property type="term" value="C:plasma membrane"/>
    <property type="evidence" value="ECO:0007669"/>
    <property type="project" value="UniProtKB-SubCell"/>
</dbReference>
<comment type="similarity">
    <text evidence="3">Belongs to the binding-protein-dependent transport system permease family. MalFG subfamily.</text>
</comment>
<comment type="subcellular location">
    <subcellularLocation>
        <location evidence="2 11">Cell membrane</location>
        <topology evidence="2 11">Multi-pass membrane protein</topology>
    </subcellularLocation>
</comment>
<protein>
    <recommendedName>
        <fullName evidence="10">Maltose/maltodextrin transport system permease protein MalG</fullName>
    </recommendedName>
</protein>
<comment type="caution">
    <text evidence="13">The sequence shown here is derived from an EMBL/GenBank/DDBJ whole genome shotgun (WGS) entry which is preliminary data.</text>
</comment>
<evidence type="ECO:0000256" key="6">
    <source>
        <dbReference type="ARBA" id="ARBA00022597"/>
    </source>
</evidence>
<keyword evidence="8 11" id="KW-1133">Transmembrane helix</keyword>
<feature type="transmembrane region" description="Helical" evidence="11">
    <location>
        <begin position="147"/>
        <end position="169"/>
    </location>
</feature>
<dbReference type="GO" id="GO:0055085">
    <property type="term" value="P:transmembrane transport"/>
    <property type="evidence" value="ECO:0007669"/>
    <property type="project" value="InterPro"/>
</dbReference>
<proteinExistence type="inferred from homology"/>
<sequence length="286" mass="32683">MAKKLRSLDHHTQVRLIPSYVLVVTWAIFTFVLIGWVFFASFSTSQEIFSDSMFKFESGFHFENYIRAWNTQKVSVYFMNSLMYTVVSCTSIILIASPAAYVLSRFKFRGNLSIQSLLASALGIPAIMIVMPLFSLVSRLRLTNNRWLLIFLYIAMNVPFTTFFLLAFFKSLSTTYEEAAYIDGCSPMGTFWRIMFPLVQPGIITVTVFNFITIWNEYFMSMIFANKPKVRPVSVGLFNMIQAMRYTGDWGGMFASVVIVFLPTFLLYIFLSERIIQGVTAGAIKG</sequence>
<dbReference type="InterPro" id="IPR035906">
    <property type="entry name" value="MetI-like_sf"/>
</dbReference>
<dbReference type="SUPFAM" id="SSF161098">
    <property type="entry name" value="MetI-like"/>
    <property type="match status" value="1"/>
</dbReference>
<evidence type="ECO:0000256" key="5">
    <source>
        <dbReference type="ARBA" id="ARBA00022475"/>
    </source>
</evidence>
<evidence type="ECO:0000256" key="8">
    <source>
        <dbReference type="ARBA" id="ARBA00022989"/>
    </source>
</evidence>
<comment type="function">
    <text evidence="1">Part of the ABC transporter complex MalEFGK involved in maltose/maltodextrin import. Probably responsible for the translocation of the substrate across the membrane.</text>
</comment>
<feature type="transmembrane region" description="Helical" evidence="11">
    <location>
        <begin position="250"/>
        <end position="271"/>
    </location>
</feature>
<evidence type="ECO:0000256" key="2">
    <source>
        <dbReference type="ARBA" id="ARBA00004651"/>
    </source>
</evidence>
<evidence type="ECO:0000256" key="4">
    <source>
        <dbReference type="ARBA" id="ARBA00022448"/>
    </source>
</evidence>
<evidence type="ECO:0000256" key="11">
    <source>
        <dbReference type="RuleBase" id="RU363032"/>
    </source>
</evidence>
<evidence type="ECO:0000256" key="10">
    <source>
        <dbReference type="ARBA" id="ARBA00041109"/>
    </source>
</evidence>
<dbReference type="Proteomes" id="UP000264002">
    <property type="component" value="Unassembled WGS sequence"/>
</dbReference>
<evidence type="ECO:0000256" key="1">
    <source>
        <dbReference type="ARBA" id="ARBA00002264"/>
    </source>
</evidence>
<feature type="domain" description="ABC transmembrane type-1" evidence="12">
    <location>
        <begin position="78"/>
        <end position="271"/>
    </location>
</feature>
<dbReference type="EMBL" id="QUWK01000003">
    <property type="protein sequence ID" value="RFU95607.1"/>
    <property type="molecule type" value="Genomic_DNA"/>
</dbReference>
<name>A0A372MII1_9SPIR</name>
<organism evidence="13 14">
    <name type="scientific">Sphaerochaeta halotolerans</name>
    <dbReference type="NCBI Taxonomy" id="2293840"/>
    <lineage>
        <taxon>Bacteria</taxon>
        <taxon>Pseudomonadati</taxon>
        <taxon>Spirochaetota</taxon>
        <taxon>Spirochaetia</taxon>
        <taxon>Spirochaetales</taxon>
        <taxon>Sphaerochaetaceae</taxon>
        <taxon>Sphaerochaeta</taxon>
    </lineage>
</organism>
<evidence type="ECO:0000256" key="9">
    <source>
        <dbReference type="ARBA" id="ARBA00023136"/>
    </source>
</evidence>
<accession>A0A372MII1</accession>